<dbReference type="EMBL" id="JAUTXU010000164">
    <property type="protein sequence ID" value="KAK3702191.1"/>
    <property type="molecule type" value="Genomic_DNA"/>
</dbReference>
<name>A0ACC3MT98_9PEZI</name>
<reference evidence="1" key="1">
    <citation type="submission" date="2023-07" db="EMBL/GenBank/DDBJ databases">
        <title>Black Yeasts Isolated from many extreme environments.</title>
        <authorList>
            <person name="Coleine C."/>
            <person name="Stajich J.E."/>
            <person name="Selbmann L."/>
        </authorList>
    </citation>
    <scope>NUCLEOTIDE SEQUENCE</scope>
    <source>
        <strain evidence="1">CCFEE 5714</strain>
    </source>
</reference>
<accession>A0ACC3MT98</accession>
<sequence>MKKALQARTATSVVEAEACFFFEKLPRELRDQIYREAYPTDVHLLNSRRYHYWRDPNQSPSALLVSRQYYEEAFPIVVRQTNFKYFDGNQPDAFIEIVSGAPTWRENIVSLDVKYTLRREADRRALLKAIKSCPRLEYLTLTLDPRDPDGQKSFIDGDSAAIEEAKELREFKTFKWEYLGKPQDYKNVTKEVEDALDAVKKCVTAPKR</sequence>
<evidence type="ECO:0000313" key="2">
    <source>
        <dbReference type="Proteomes" id="UP001281147"/>
    </source>
</evidence>
<organism evidence="1 2">
    <name type="scientific">Vermiconidia calcicola</name>
    <dbReference type="NCBI Taxonomy" id="1690605"/>
    <lineage>
        <taxon>Eukaryota</taxon>
        <taxon>Fungi</taxon>
        <taxon>Dikarya</taxon>
        <taxon>Ascomycota</taxon>
        <taxon>Pezizomycotina</taxon>
        <taxon>Dothideomycetes</taxon>
        <taxon>Dothideomycetidae</taxon>
        <taxon>Mycosphaerellales</taxon>
        <taxon>Extremaceae</taxon>
        <taxon>Vermiconidia</taxon>
    </lineage>
</organism>
<dbReference type="Proteomes" id="UP001281147">
    <property type="component" value="Unassembled WGS sequence"/>
</dbReference>
<gene>
    <name evidence="1" type="ORF">LTR37_015023</name>
</gene>
<comment type="caution">
    <text evidence="1">The sequence shown here is derived from an EMBL/GenBank/DDBJ whole genome shotgun (WGS) entry which is preliminary data.</text>
</comment>
<keyword evidence="2" id="KW-1185">Reference proteome</keyword>
<proteinExistence type="predicted"/>
<evidence type="ECO:0000313" key="1">
    <source>
        <dbReference type="EMBL" id="KAK3702191.1"/>
    </source>
</evidence>
<protein>
    <submittedName>
        <fullName evidence="1">Uncharacterized protein</fullName>
    </submittedName>
</protein>